<evidence type="ECO:0000256" key="9">
    <source>
        <dbReference type="ARBA" id="ARBA00022963"/>
    </source>
</evidence>
<keyword evidence="5" id="KW-0812">Transmembrane</keyword>
<evidence type="ECO:0000313" key="18">
    <source>
        <dbReference type="Proteomes" id="UP001174694"/>
    </source>
</evidence>
<evidence type="ECO:0000256" key="11">
    <source>
        <dbReference type="ARBA" id="ARBA00023098"/>
    </source>
</evidence>
<keyword evidence="12" id="KW-0472">Membrane</keyword>
<accession>A0AA38RCC7</accession>
<keyword evidence="7" id="KW-0378">Hydrolase</keyword>
<evidence type="ECO:0000259" key="16">
    <source>
        <dbReference type="Pfam" id="PF01764"/>
    </source>
</evidence>
<evidence type="ECO:0000256" key="5">
    <source>
        <dbReference type="ARBA" id="ARBA00022692"/>
    </source>
</evidence>
<evidence type="ECO:0000256" key="12">
    <source>
        <dbReference type="ARBA" id="ARBA00023136"/>
    </source>
</evidence>
<feature type="compositionally biased region" description="Low complexity" evidence="15">
    <location>
        <begin position="556"/>
        <end position="566"/>
    </location>
</feature>
<evidence type="ECO:0000256" key="14">
    <source>
        <dbReference type="ARBA" id="ARBA00026104"/>
    </source>
</evidence>
<keyword evidence="3" id="KW-1003">Cell membrane</keyword>
<dbReference type="GO" id="GO:0005886">
    <property type="term" value="C:plasma membrane"/>
    <property type="evidence" value="ECO:0007669"/>
    <property type="project" value="UniProtKB-SubCell"/>
</dbReference>
<dbReference type="CDD" id="cd00519">
    <property type="entry name" value="Lipase_3"/>
    <property type="match status" value="1"/>
</dbReference>
<keyword evidence="9" id="KW-0442">Lipid degradation</keyword>
<feature type="compositionally biased region" description="Low complexity" evidence="15">
    <location>
        <begin position="468"/>
        <end position="482"/>
    </location>
</feature>
<keyword evidence="6" id="KW-0479">Metal-binding</keyword>
<dbReference type="EMBL" id="JANBVO010000058">
    <property type="protein sequence ID" value="KAJ9132376.1"/>
    <property type="molecule type" value="Genomic_DNA"/>
</dbReference>
<proteinExistence type="predicted"/>
<feature type="compositionally biased region" description="Polar residues" evidence="15">
    <location>
        <begin position="716"/>
        <end position="725"/>
    </location>
</feature>
<dbReference type="InterPro" id="IPR002921">
    <property type="entry name" value="Fungal_lipase-type"/>
</dbReference>
<dbReference type="InterPro" id="IPR029058">
    <property type="entry name" value="AB_hydrolase_fold"/>
</dbReference>
<evidence type="ECO:0000256" key="10">
    <source>
        <dbReference type="ARBA" id="ARBA00022989"/>
    </source>
</evidence>
<feature type="domain" description="Fungal lipase-type" evidence="16">
    <location>
        <begin position="878"/>
        <end position="967"/>
    </location>
</feature>
<feature type="region of interest" description="Disordered" evidence="15">
    <location>
        <begin position="698"/>
        <end position="737"/>
    </location>
</feature>
<evidence type="ECO:0000256" key="1">
    <source>
        <dbReference type="ARBA" id="ARBA00001913"/>
    </source>
</evidence>
<evidence type="ECO:0000256" key="2">
    <source>
        <dbReference type="ARBA" id="ARBA00004651"/>
    </source>
</evidence>
<comment type="cofactor">
    <cofactor evidence="1">
        <name>Ca(2+)</name>
        <dbReference type="ChEBI" id="CHEBI:29108"/>
    </cofactor>
</comment>
<evidence type="ECO:0000313" key="17">
    <source>
        <dbReference type="EMBL" id="KAJ9132376.1"/>
    </source>
</evidence>
<dbReference type="GO" id="GO:0046340">
    <property type="term" value="P:diacylglycerol catabolic process"/>
    <property type="evidence" value="ECO:0007669"/>
    <property type="project" value="TreeGrafter"/>
</dbReference>
<organism evidence="17 18">
    <name type="scientific">Pleurostoma richardsiae</name>
    <dbReference type="NCBI Taxonomy" id="41990"/>
    <lineage>
        <taxon>Eukaryota</taxon>
        <taxon>Fungi</taxon>
        <taxon>Dikarya</taxon>
        <taxon>Ascomycota</taxon>
        <taxon>Pezizomycotina</taxon>
        <taxon>Sordariomycetes</taxon>
        <taxon>Sordariomycetidae</taxon>
        <taxon>Calosphaeriales</taxon>
        <taxon>Pleurostomataceae</taxon>
        <taxon>Pleurostoma</taxon>
    </lineage>
</organism>
<dbReference type="PANTHER" id="PTHR45792">
    <property type="entry name" value="DIACYLGLYCEROL LIPASE HOMOLOG-RELATED"/>
    <property type="match status" value="1"/>
</dbReference>
<dbReference type="Proteomes" id="UP001174694">
    <property type="component" value="Unassembled WGS sequence"/>
</dbReference>
<keyword evidence="4" id="KW-0597">Phosphoprotein</keyword>
<sequence length="1210" mass="131135">MEPGRDGDPGPPDEAVGILHAAAAAGDLEAQNLELLPSQPGRTLLPAPFAKAVSFATRSSGLAIRIGTVLGSYSFAAARVTTLSSLELGRGILEGILSRAGKDVITRSRSDLGRADAESLLERSLENLHHTMSRLVFYTSSGFHLSETALSAISDLSQLMLSFLDSFLGSTESSRAIASIITLIRREFNNPATGQPGEKVGVVDLVIGLCGLAYMQRWCWRLMEEENRRLEVDEVVWDVVVLDSSERLEIHEDSLYGVHAGQYSQAPSEEGFALLGSDANQRVLDSIQQHGTQDTDDEGDVLPEVDLKRQIMQALPADTKVAISTETSTTKTITVDIVGTQPRNIAPPPGVELVQETRLNSPDIVVQAPSSTSSTRTEGPVYRVVFRVRKNKLRSTEMQKEAEADDVPGFVEQIDDTDEETAVSDAESEGMPPPPPPKPATTEPNPSSLEQLESVQDGAFRKPPLSRGNTGPTSPTAGSPPVSRRPSNIPLPRQSPEPSANQKRPRMPVTSSSSSLDNPRKRQQSMAKLLSKRSKNDTPPPEKTVEKKGGFRNALKKGSGSALSSLVHNKENAGPQGTTPSIRGKQPIRASTTRNGPQVHQTTRVTGKQQLSVPTRDSSLVPKREAPRAPAGNPSKSLTARALAEFEPAGPFPRSPSRASYISIHERRRDSLVSQTDTYSIHSAENFRPVSPTFMRTDVKAQSSVTKPQPVRNIPDQKTQPSSPLKNRRARSHAATPSIYTIKTTDSQTSLIPYYQRSAFSDTEAIGTLRRTGTLEGMFPASHLLRNITRYMRFSSACYGSRFLKVLGISKAMPILGTLDDTHRELRSFAHHTESPVEGILLSSFVDPQGGTDSSGTTGTGVPLVHYVSLDHESKAVVLSCRGTLGFEDVLADMTCDYDDMIWRGKSYKVHKGIHASARRLLYGGDGRVLLTIKRALEENTGYGLVLCGHSLGAAVTALLGIMLSEPIVGGALFVTTGQPHRGLLTDGRSASDGMENQISSLPSGRPIHVYAYGPPGTMSASLRIATRGLITSVVNGSDLVPYLSLGTLHDFQAVALAFKTDNNAAKQEVRQRIWEAFQTTLAGKWYGRSSSAAAAPYGPGSAAEKEEEQWAFAAYKTLRASMMSDKLLPPGEVFVVETTKVLRRDAFLSPSGREEQHIGRPARRIVLRHVRDLDARFRAVRFAPSMLTDHSPASYERALDGLRAGVMDV</sequence>
<dbReference type="Gene3D" id="3.40.50.1820">
    <property type="entry name" value="alpha/beta hydrolase"/>
    <property type="match status" value="1"/>
</dbReference>
<dbReference type="PANTHER" id="PTHR45792:SF7">
    <property type="entry name" value="PUTATIVE (AFU_ORTHOLOGUE AFUA_6G02710)-RELATED"/>
    <property type="match status" value="1"/>
</dbReference>
<evidence type="ECO:0000256" key="8">
    <source>
        <dbReference type="ARBA" id="ARBA00022837"/>
    </source>
</evidence>
<dbReference type="AlphaFoldDB" id="A0AA38RCC7"/>
<dbReference type="Pfam" id="PF01764">
    <property type="entry name" value="Lipase_3"/>
    <property type="match status" value="1"/>
</dbReference>
<keyword evidence="10" id="KW-1133">Transmembrane helix</keyword>
<keyword evidence="18" id="KW-1185">Reference proteome</keyword>
<dbReference type="GO" id="GO:0019369">
    <property type="term" value="P:arachidonate metabolic process"/>
    <property type="evidence" value="ECO:0007669"/>
    <property type="project" value="TreeGrafter"/>
</dbReference>
<gene>
    <name evidence="17" type="ORF">NKR23_g11314</name>
</gene>
<evidence type="ECO:0000256" key="13">
    <source>
        <dbReference type="ARBA" id="ARBA00024531"/>
    </source>
</evidence>
<keyword evidence="8" id="KW-0106">Calcium</keyword>
<dbReference type="SUPFAM" id="SSF53474">
    <property type="entry name" value="alpha/beta-Hydrolases"/>
    <property type="match status" value="1"/>
</dbReference>
<dbReference type="EC" id="3.1.1.116" evidence="14"/>
<name>A0AA38RCC7_9PEZI</name>
<dbReference type="GO" id="GO:0046872">
    <property type="term" value="F:metal ion binding"/>
    <property type="evidence" value="ECO:0007669"/>
    <property type="project" value="UniProtKB-KW"/>
</dbReference>
<keyword evidence="11" id="KW-0443">Lipid metabolism</keyword>
<feature type="compositionally biased region" description="Acidic residues" evidence="15">
    <location>
        <begin position="417"/>
        <end position="428"/>
    </location>
</feature>
<evidence type="ECO:0000256" key="4">
    <source>
        <dbReference type="ARBA" id="ARBA00022553"/>
    </source>
</evidence>
<comment type="subcellular location">
    <subcellularLocation>
        <location evidence="2">Cell membrane</location>
        <topology evidence="2">Multi-pass membrane protein</topology>
    </subcellularLocation>
</comment>
<evidence type="ECO:0000256" key="6">
    <source>
        <dbReference type="ARBA" id="ARBA00022723"/>
    </source>
</evidence>
<comment type="caution">
    <text evidence="17">The sequence shown here is derived from an EMBL/GenBank/DDBJ whole genome shotgun (WGS) entry which is preliminary data.</text>
</comment>
<protein>
    <recommendedName>
        <fullName evidence="14">sn-1-specific diacylglycerol lipase</fullName>
        <ecNumber evidence="14">3.1.1.116</ecNumber>
    </recommendedName>
</protein>
<reference evidence="17" key="1">
    <citation type="submission" date="2022-07" db="EMBL/GenBank/DDBJ databases">
        <title>Fungi with potential for degradation of polypropylene.</title>
        <authorList>
            <person name="Gostincar C."/>
        </authorList>
    </citation>
    <scope>NUCLEOTIDE SEQUENCE</scope>
    <source>
        <strain evidence="17">EXF-13308</strain>
    </source>
</reference>
<evidence type="ECO:0000256" key="7">
    <source>
        <dbReference type="ARBA" id="ARBA00022801"/>
    </source>
</evidence>
<evidence type="ECO:0000256" key="3">
    <source>
        <dbReference type="ARBA" id="ARBA00022475"/>
    </source>
</evidence>
<evidence type="ECO:0000256" key="15">
    <source>
        <dbReference type="SAM" id="MobiDB-lite"/>
    </source>
</evidence>
<dbReference type="InterPro" id="IPR052214">
    <property type="entry name" value="DAG_Lipase-Related"/>
</dbReference>
<feature type="region of interest" description="Disordered" evidence="15">
    <location>
        <begin position="417"/>
        <end position="636"/>
    </location>
</feature>
<dbReference type="GO" id="GO:0016298">
    <property type="term" value="F:lipase activity"/>
    <property type="evidence" value="ECO:0007669"/>
    <property type="project" value="TreeGrafter"/>
</dbReference>
<feature type="compositionally biased region" description="Polar residues" evidence="15">
    <location>
        <begin position="589"/>
        <end position="618"/>
    </location>
</feature>
<comment type="catalytic activity">
    <reaction evidence="13">
        <text>a 1,2-diacyl-sn-glycerol + H2O = a 2-acylglycerol + a fatty acid + H(+)</text>
        <dbReference type="Rhea" id="RHEA:33275"/>
        <dbReference type="ChEBI" id="CHEBI:15377"/>
        <dbReference type="ChEBI" id="CHEBI:15378"/>
        <dbReference type="ChEBI" id="CHEBI:17389"/>
        <dbReference type="ChEBI" id="CHEBI:17815"/>
        <dbReference type="ChEBI" id="CHEBI:28868"/>
        <dbReference type="EC" id="3.1.1.116"/>
    </reaction>
    <physiologicalReaction direction="left-to-right" evidence="13">
        <dbReference type="Rhea" id="RHEA:33276"/>
    </physiologicalReaction>
</comment>